<feature type="chain" id="PRO_5047504362" description="Carboxypeptidase regulatory-like domain-containing protein" evidence="1">
    <location>
        <begin position="19"/>
        <end position="235"/>
    </location>
</feature>
<reference evidence="3" key="1">
    <citation type="submission" date="2020-01" db="EMBL/GenBank/DDBJ databases">
        <title>Sphingomonas sp. strain CSW-10.</title>
        <authorList>
            <person name="Chen W.-M."/>
        </authorList>
    </citation>
    <scope>NUCLEOTIDE SEQUENCE [LARGE SCALE GENOMIC DNA]</scope>
    <source>
        <strain evidence="3">NST-5</strain>
    </source>
</reference>
<protein>
    <recommendedName>
        <fullName evidence="4">Carboxypeptidase regulatory-like domain-containing protein</fullName>
    </recommendedName>
</protein>
<feature type="signal peptide" evidence="1">
    <location>
        <begin position="1"/>
        <end position="18"/>
    </location>
</feature>
<gene>
    <name evidence="2" type="ORF">GV828_07190</name>
</gene>
<dbReference type="SUPFAM" id="SSF49464">
    <property type="entry name" value="Carboxypeptidase regulatory domain-like"/>
    <property type="match status" value="1"/>
</dbReference>
<dbReference type="RefSeq" id="WP_166536809.1">
    <property type="nucleotide sequence ID" value="NZ_JAABLM010000007.1"/>
</dbReference>
<organism evidence="2 3">
    <name type="scientific">Flavobacterium ichthyis</name>
    <dbReference type="NCBI Taxonomy" id="2698827"/>
    <lineage>
        <taxon>Bacteria</taxon>
        <taxon>Pseudomonadati</taxon>
        <taxon>Bacteroidota</taxon>
        <taxon>Flavobacteriia</taxon>
        <taxon>Flavobacteriales</taxon>
        <taxon>Flavobacteriaceae</taxon>
        <taxon>Flavobacterium</taxon>
    </lineage>
</organism>
<dbReference type="Proteomes" id="UP000798602">
    <property type="component" value="Unassembled WGS sequence"/>
</dbReference>
<accession>A0ABW9Z7Y0</accession>
<keyword evidence="1" id="KW-0732">Signal</keyword>
<evidence type="ECO:0008006" key="4">
    <source>
        <dbReference type="Google" id="ProtNLM"/>
    </source>
</evidence>
<name>A0ABW9Z7Y0_9FLAO</name>
<evidence type="ECO:0000313" key="3">
    <source>
        <dbReference type="Proteomes" id="UP000798602"/>
    </source>
</evidence>
<evidence type="ECO:0000313" key="2">
    <source>
        <dbReference type="EMBL" id="NBL64982.1"/>
    </source>
</evidence>
<keyword evidence="3" id="KW-1185">Reference proteome</keyword>
<dbReference type="EMBL" id="JAABLM010000007">
    <property type="protein sequence ID" value="NBL64982.1"/>
    <property type="molecule type" value="Genomic_DNA"/>
</dbReference>
<sequence>MKTNLLSSLLLLPFMAFCQTKTIRGKVHYFSTPVEKVEVVNLSSKQIVLTDASGNFSIDASPGDEIGFISKEYDYLVQKIFKDEINNFYTIALKPKPILMDEVVVYQEFTLPGMSYAELGPGPLGQSQTLPSNPFVYNGTTAGINFMEVARMIKKAFPKKEKPAPEYKPPVFKDFVFKNFDDDFFTKDLKIAYKDISTFVDFCNEDPKADESSFFGNKLNVLEFLLKKAEEFKKL</sequence>
<comment type="caution">
    <text evidence="2">The sequence shown here is derived from an EMBL/GenBank/DDBJ whole genome shotgun (WGS) entry which is preliminary data.</text>
</comment>
<proteinExistence type="predicted"/>
<evidence type="ECO:0000256" key="1">
    <source>
        <dbReference type="SAM" id="SignalP"/>
    </source>
</evidence>
<dbReference type="InterPro" id="IPR008969">
    <property type="entry name" value="CarboxyPept-like_regulatory"/>
</dbReference>